<dbReference type="AlphaFoldDB" id="A0A2K8NV13"/>
<feature type="transmembrane region" description="Helical" evidence="1">
    <location>
        <begin position="57"/>
        <end position="78"/>
    </location>
</feature>
<dbReference type="EMBL" id="CP024964">
    <property type="protein sequence ID" value="ATZ17604.1"/>
    <property type="molecule type" value="Genomic_DNA"/>
</dbReference>
<evidence type="ECO:0000313" key="2">
    <source>
        <dbReference type="EMBL" id="ATZ17604.1"/>
    </source>
</evidence>
<dbReference type="STRING" id="1408435.GCA_000685885_00117"/>
<organism evidence="2 3">
    <name type="scientific">Mesoplasma melaleucae</name>
    <dbReference type="NCBI Taxonomy" id="81459"/>
    <lineage>
        <taxon>Bacteria</taxon>
        <taxon>Bacillati</taxon>
        <taxon>Mycoplasmatota</taxon>
        <taxon>Mollicutes</taxon>
        <taxon>Entomoplasmatales</taxon>
        <taxon>Entomoplasmataceae</taxon>
        <taxon>Mesoplasma</taxon>
    </lineage>
</organism>
<accession>A0A2K8NV13</accession>
<feature type="transmembrane region" description="Helical" evidence="1">
    <location>
        <begin position="84"/>
        <end position="102"/>
    </location>
</feature>
<reference evidence="2 3" key="1">
    <citation type="submission" date="2017-11" db="EMBL/GenBank/DDBJ databases">
        <title>Genome sequence of Entomoplasma melaleucae M1 (ATCC 49191).</title>
        <authorList>
            <person name="Lo W.-S."/>
            <person name="Gasparich G.E."/>
            <person name="Kuo C.-H."/>
        </authorList>
    </citation>
    <scope>NUCLEOTIDE SEQUENCE [LARGE SCALE GENOMIC DNA]</scope>
    <source>
        <strain evidence="2 3">M1</strain>
    </source>
</reference>
<sequence>MLNATDEIITTKPDYPNWTEINFCKAYFRINIFSLLIMSVTQVYISGLQDCKKRIIAIGAICSNFVNVIVVCFVLYVFKLNSVYGGLSVTAANFAQLIYMMIMNFKYIDYKNQNFKELVKFKFVIETVKIGLTITLEMNLCNICNFVMLSAITNVQLPVWYDP</sequence>
<feature type="transmembrane region" description="Helical" evidence="1">
    <location>
        <begin position="26"/>
        <end position="45"/>
    </location>
</feature>
<keyword evidence="1" id="KW-0812">Transmembrane</keyword>
<name>A0A2K8NV13_9MOLU</name>
<keyword evidence="1" id="KW-0472">Membrane</keyword>
<dbReference type="Proteomes" id="UP000231896">
    <property type="component" value="Chromosome"/>
</dbReference>
<keyword evidence="3" id="KW-1185">Reference proteome</keyword>
<proteinExistence type="predicted"/>
<evidence type="ECO:0000256" key="1">
    <source>
        <dbReference type="SAM" id="Phobius"/>
    </source>
</evidence>
<keyword evidence="1" id="KW-1133">Transmembrane helix</keyword>
<evidence type="ECO:0008006" key="4">
    <source>
        <dbReference type="Google" id="ProtNLM"/>
    </source>
</evidence>
<dbReference type="OrthoDB" id="387431at2"/>
<dbReference type="KEGG" id="eml:EMELA_v1c00090"/>
<evidence type="ECO:0000313" key="3">
    <source>
        <dbReference type="Proteomes" id="UP000231896"/>
    </source>
</evidence>
<gene>
    <name evidence="2" type="ORF">EMELA_v1c00090</name>
</gene>
<dbReference type="RefSeq" id="WP_028123914.1">
    <property type="nucleotide sequence ID" value="NZ_CP024964.1"/>
</dbReference>
<protein>
    <recommendedName>
        <fullName evidence="4">Polysaccharide biosynthesis protein C-terminal domain-containing protein</fullName>
    </recommendedName>
</protein>